<evidence type="ECO:0008006" key="3">
    <source>
        <dbReference type="Google" id="ProtNLM"/>
    </source>
</evidence>
<dbReference type="Proteomes" id="UP000244924">
    <property type="component" value="Unassembled WGS sequence"/>
</dbReference>
<protein>
    <recommendedName>
        <fullName evidence="3">DUF3800 domain-containing protein</fullName>
    </recommendedName>
</protein>
<name>A0A2R8B2N2_9RHOB</name>
<organism evidence="1 2">
    <name type="scientific">Albidovulum aquaemixtae</name>
    <dbReference type="NCBI Taxonomy" id="1542388"/>
    <lineage>
        <taxon>Bacteria</taxon>
        <taxon>Pseudomonadati</taxon>
        <taxon>Pseudomonadota</taxon>
        <taxon>Alphaproteobacteria</taxon>
        <taxon>Rhodobacterales</taxon>
        <taxon>Paracoccaceae</taxon>
        <taxon>Albidovulum</taxon>
    </lineage>
</organism>
<dbReference type="Pfam" id="PF12686">
    <property type="entry name" value="DUF3800"/>
    <property type="match status" value="1"/>
</dbReference>
<proteinExistence type="predicted"/>
<dbReference type="EMBL" id="OMOQ01000001">
    <property type="protein sequence ID" value="SPH16835.1"/>
    <property type="molecule type" value="Genomic_DNA"/>
</dbReference>
<accession>A0A2R8B2N2</accession>
<dbReference type="AlphaFoldDB" id="A0A2R8B2N2"/>
<sequence length="212" mass="24091">MRGLRTAEILKLQRSGNAKRLRQTKKNYAKTDAYIHLTYSDRWGVIKKVADTVANWGKARLFAECIDKVHFDPVWAGKTAEEQAFEQVISRFQQFLTSAGPGGDSLGMIVHDNNESVAMKHTELMRKYYETGTLWTSVDKIVETPLFVDSSLTRMVQVADLCAYAIRRYLENDEVDLFRRIFARADRLSSGKTVGVRHFTSNGCVCEVCSTH</sequence>
<evidence type="ECO:0000313" key="2">
    <source>
        <dbReference type="Proteomes" id="UP000244924"/>
    </source>
</evidence>
<keyword evidence="2" id="KW-1185">Reference proteome</keyword>
<reference evidence="1 2" key="1">
    <citation type="submission" date="2018-03" db="EMBL/GenBank/DDBJ databases">
        <authorList>
            <person name="Keele B.F."/>
        </authorList>
    </citation>
    <scope>NUCLEOTIDE SEQUENCE [LARGE SCALE GENOMIC DNA]</scope>
    <source>
        <strain evidence="1 2">CECT 8626</strain>
    </source>
</reference>
<evidence type="ECO:0000313" key="1">
    <source>
        <dbReference type="EMBL" id="SPH16835.1"/>
    </source>
</evidence>
<gene>
    <name evidence="1" type="ORF">DEA8626_00349</name>
</gene>
<dbReference type="InterPro" id="IPR024524">
    <property type="entry name" value="DUF3800"/>
</dbReference>